<dbReference type="PROSITE" id="PS51253">
    <property type="entry name" value="HTH_CENPB"/>
    <property type="match status" value="1"/>
</dbReference>
<evidence type="ECO:0000256" key="1">
    <source>
        <dbReference type="ARBA" id="ARBA00023125"/>
    </source>
</evidence>
<dbReference type="InterPro" id="IPR006600">
    <property type="entry name" value="HTH_CenpB_DNA-bd_dom"/>
</dbReference>
<keyword evidence="1" id="KW-0238">DNA-binding</keyword>
<dbReference type="SMART" id="SM00674">
    <property type="entry name" value="CENPB"/>
    <property type="match status" value="1"/>
</dbReference>
<evidence type="ECO:0000313" key="3">
    <source>
        <dbReference type="EMBL" id="KAF2179176.1"/>
    </source>
</evidence>
<dbReference type="InterPro" id="IPR009057">
    <property type="entry name" value="Homeodomain-like_sf"/>
</dbReference>
<proteinExistence type="predicted"/>
<protein>
    <recommendedName>
        <fullName evidence="2">HTH CENPB-type domain-containing protein</fullName>
    </recommendedName>
</protein>
<sequence>MDPMGAALAALESLKPGERLNYTATAKKFGVGRDALSRRHRESHLIGYIDRLCERGLPPTKRMIRNFAQEIAHKYVGNRWVDRFLNKHNINIYARWASGMEKERKGADSAFKYALYFELLKRKLKEYKIQPQLIYNIDEKGFLIGKLLKIKRIFTQRSWEERGIKQIIKDRNREWVTIIRCIYANGT</sequence>
<evidence type="ECO:0000259" key="2">
    <source>
        <dbReference type="PROSITE" id="PS51253"/>
    </source>
</evidence>
<evidence type="ECO:0000313" key="4">
    <source>
        <dbReference type="Proteomes" id="UP000800200"/>
    </source>
</evidence>
<reference evidence="3" key="1">
    <citation type="journal article" date="2020" name="Stud. Mycol.">
        <title>101 Dothideomycetes genomes: a test case for predicting lifestyles and emergence of pathogens.</title>
        <authorList>
            <person name="Haridas S."/>
            <person name="Albert R."/>
            <person name="Binder M."/>
            <person name="Bloem J."/>
            <person name="Labutti K."/>
            <person name="Salamov A."/>
            <person name="Andreopoulos B."/>
            <person name="Baker S."/>
            <person name="Barry K."/>
            <person name="Bills G."/>
            <person name="Bluhm B."/>
            <person name="Cannon C."/>
            <person name="Castanera R."/>
            <person name="Culley D."/>
            <person name="Daum C."/>
            <person name="Ezra D."/>
            <person name="Gonzalez J."/>
            <person name="Henrissat B."/>
            <person name="Kuo A."/>
            <person name="Liang C."/>
            <person name="Lipzen A."/>
            <person name="Lutzoni F."/>
            <person name="Magnuson J."/>
            <person name="Mondo S."/>
            <person name="Nolan M."/>
            <person name="Ohm R."/>
            <person name="Pangilinan J."/>
            <person name="Park H.-J."/>
            <person name="Ramirez L."/>
            <person name="Alfaro M."/>
            <person name="Sun H."/>
            <person name="Tritt A."/>
            <person name="Yoshinaga Y."/>
            <person name="Zwiers L.-H."/>
            <person name="Turgeon B."/>
            <person name="Goodwin S."/>
            <person name="Spatafora J."/>
            <person name="Crous P."/>
            <person name="Grigoriev I."/>
        </authorList>
    </citation>
    <scope>NUCLEOTIDE SEQUENCE</scope>
    <source>
        <strain evidence="3">CBS 207.26</strain>
    </source>
</reference>
<keyword evidence="4" id="KW-1185">Reference proteome</keyword>
<dbReference type="Proteomes" id="UP000800200">
    <property type="component" value="Unassembled WGS sequence"/>
</dbReference>
<dbReference type="Pfam" id="PF03221">
    <property type="entry name" value="HTH_Tnp_Tc5"/>
    <property type="match status" value="1"/>
</dbReference>
<accession>A0A6A6DNG7</accession>
<dbReference type="AlphaFoldDB" id="A0A6A6DNG7"/>
<dbReference type="SUPFAM" id="SSF46689">
    <property type="entry name" value="Homeodomain-like"/>
    <property type="match status" value="1"/>
</dbReference>
<dbReference type="EMBL" id="ML994669">
    <property type="protein sequence ID" value="KAF2179176.1"/>
    <property type="molecule type" value="Genomic_DNA"/>
</dbReference>
<feature type="domain" description="HTH CENPB-type" evidence="2">
    <location>
        <begin position="29"/>
        <end position="94"/>
    </location>
</feature>
<name>A0A6A6DNG7_9PEZI</name>
<organism evidence="3 4">
    <name type="scientific">Zopfia rhizophila CBS 207.26</name>
    <dbReference type="NCBI Taxonomy" id="1314779"/>
    <lineage>
        <taxon>Eukaryota</taxon>
        <taxon>Fungi</taxon>
        <taxon>Dikarya</taxon>
        <taxon>Ascomycota</taxon>
        <taxon>Pezizomycotina</taxon>
        <taxon>Dothideomycetes</taxon>
        <taxon>Dothideomycetes incertae sedis</taxon>
        <taxon>Zopfiaceae</taxon>
        <taxon>Zopfia</taxon>
    </lineage>
</organism>
<dbReference type="GO" id="GO:0003677">
    <property type="term" value="F:DNA binding"/>
    <property type="evidence" value="ECO:0007669"/>
    <property type="project" value="UniProtKB-KW"/>
</dbReference>
<gene>
    <name evidence="3" type="ORF">K469DRAFT_731259</name>
</gene>
<dbReference type="OrthoDB" id="3938460at2759"/>